<keyword evidence="2 4" id="KW-0238">DNA-binding</keyword>
<reference evidence="7 8" key="1">
    <citation type="submission" date="2020-05" db="EMBL/GenBank/DDBJ databases">
        <title>Genome sequence of Kribbella sandramycini ATCC 39419.</title>
        <authorList>
            <person name="Maclea K.S."/>
            <person name="Fair J.L."/>
        </authorList>
    </citation>
    <scope>NUCLEOTIDE SEQUENCE [LARGE SCALE GENOMIC DNA]</scope>
    <source>
        <strain evidence="7 8">ATCC 39419</strain>
    </source>
</reference>
<dbReference type="Pfam" id="PF00440">
    <property type="entry name" value="TetR_N"/>
    <property type="match status" value="1"/>
</dbReference>
<keyword evidence="3" id="KW-0804">Transcription</keyword>
<protein>
    <submittedName>
        <fullName evidence="7">TetR/AcrR family transcriptional regulator</fullName>
    </submittedName>
    <submittedName>
        <fullName evidence="6">TetR/AcrR family transcriptional repressor of nem operon</fullName>
    </submittedName>
</protein>
<evidence type="ECO:0000313" key="7">
    <source>
        <dbReference type="EMBL" id="NOL39774.1"/>
    </source>
</evidence>
<dbReference type="Gene3D" id="1.10.10.60">
    <property type="entry name" value="Homeodomain-like"/>
    <property type="match status" value="1"/>
</dbReference>
<dbReference type="RefSeq" id="WP_171671641.1">
    <property type="nucleotide sequence ID" value="NZ_BAAAGT010000003.1"/>
</dbReference>
<dbReference type="PROSITE" id="PS50977">
    <property type="entry name" value="HTH_TETR_2"/>
    <property type="match status" value="1"/>
</dbReference>
<dbReference type="PROSITE" id="PS01081">
    <property type="entry name" value="HTH_TETR_1"/>
    <property type="match status" value="1"/>
</dbReference>
<evidence type="ECO:0000256" key="3">
    <source>
        <dbReference type="ARBA" id="ARBA00023163"/>
    </source>
</evidence>
<dbReference type="InterPro" id="IPR036271">
    <property type="entry name" value="Tet_transcr_reg_TetR-rel_C_sf"/>
</dbReference>
<keyword evidence="8" id="KW-1185">Reference proteome</keyword>
<gene>
    <name evidence="6" type="ORF">HNR71_003260</name>
    <name evidence="7" type="ORF">HPO96_05910</name>
</gene>
<dbReference type="Proteomes" id="UP000553957">
    <property type="component" value="Unassembled WGS sequence"/>
</dbReference>
<evidence type="ECO:0000259" key="5">
    <source>
        <dbReference type="PROSITE" id="PS50977"/>
    </source>
</evidence>
<dbReference type="InterPro" id="IPR023772">
    <property type="entry name" value="DNA-bd_HTH_TetR-type_CS"/>
</dbReference>
<sequence>MGRASKAEMAQHRADVVQATARLVRERGSAGVSVQDVMSEAGLTHGGFYKHFGSKDELIGIAATEAFDEVLVRLADAIAAPDGRAQVLQEYLSIEHRDDPGQGCACTALADDSIHAGPGSPIRTAYIEGVDKTLEAFRAFEPGTDTRRRAIADLATLVGAVTLARATSGTLLSEEILGTVLDELTERVSPA</sequence>
<organism evidence="7 8">
    <name type="scientific">Kribbella sandramycini</name>
    <dbReference type="NCBI Taxonomy" id="60450"/>
    <lineage>
        <taxon>Bacteria</taxon>
        <taxon>Bacillati</taxon>
        <taxon>Actinomycetota</taxon>
        <taxon>Actinomycetes</taxon>
        <taxon>Propionibacteriales</taxon>
        <taxon>Kribbellaceae</taxon>
        <taxon>Kribbella</taxon>
    </lineage>
</organism>
<dbReference type="SUPFAM" id="SSF46689">
    <property type="entry name" value="Homeodomain-like"/>
    <property type="match status" value="1"/>
</dbReference>
<feature type="DNA-binding region" description="H-T-H motif" evidence="4">
    <location>
        <begin position="33"/>
        <end position="52"/>
    </location>
</feature>
<dbReference type="AlphaFoldDB" id="A0A7Y4KWB0"/>
<dbReference type="EMBL" id="JACHKF010000001">
    <property type="protein sequence ID" value="MBB6567623.1"/>
    <property type="molecule type" value="Genomic_DNA"/>
</dbReference>
<dbReference type="SUPFAM" id="SSF48498">
    <property type="entry name" value="Tetracyclin repressor-like, C-terminal domain"/>
    <property type="match status" value="1"/>
</dbReference>
<dbReference type="InterPro" id="IPR009057">
    <property type="entry name" value="Homeodomain-like_sf"/>
</dbReference>
<evidence type="ECO:0000256" key="2">
    <source>
        <dbReference type="ARBA" id="ARBA00023125"/>
    </source>
</evidence>
<evidence type="ECO:0000313" key="6">
    <source>
        <dbReference type="EMBL" id="MBB6567623.1"/>
    </source>
</evidence>
<comment type="caution">
    <text evidence="7">The sequence shown here is derived from an EMBL/GenBank/DDBJ whole genome shotgun (WGS) entry which is preliminary data.</text>
</comment>
<dbReference type="Proteomes" id="UP000534306">
    <property type="component" value="Unassembled WGS sequence"/>
</dbReference>
<evidence type="ECO:0000256" key="1">
    <source>
        <dbReference type="ARBA" id="ARBA00023015"/>
    </source>
</evidence>
<accession>A0A7Y4KWB0</accession>
<proteinExistence type="predicted"/>
<keyword evidence="1" id="KW-0805">Transcription regulation</keyword>
<evidence type="ECO:0000313" key="9">
    <source>
        <dbReference type="Proteomes" id="UP000553957"/>
    </source>
</evidence>
<dbReference type="GO" id="GO:0003677">
    <property type="term" value="F:DNA binding"/>
    <property type="evidence" value="ECO:0007669"/>
    <property type="project" value="UniProtKB-UniRule"/>
</dbReference>
<dbReference type="PANTHER" id="PTHR47506:SF7">
    <property type="entry name" value="TRANSCRIPTIONAL REGULATORY PROTEIN"/>
    <property type="match status" value="1"/>
</dbReference>
<dbReference type="EMBL" id="JABJRC010000001">
    <property type="protein sequence ID" value="NOL39774.1"/>
    <property type="molecule type" value="Genomic_DNA"/>
</dbReference>
<dbReference type="PANTHER" id="PTHR47506">
    <property type="entry name" value="TRANSCRIPTIONAL REGULATORY PROTEIN"/>
    <property type="match status" value="1"/>
</dbReference>
<feature type="domain" description="HTH tetR-type" evidence="5">
    <location>
        <begin position="10"/>
        <end position="70"/>
    </location>
</feature>
<dbReference type="PRINTS" id="PR00455">
    <property type="entry name" value="HTHTETR"/>
</dbReference>
<evidence type="ECO:0000313" key="8">
    <source>
        <dbReference type="Proteomes" id="UP000534306"/>
    </source>
</evidence>
<evidence type="ECO:0000256" key="4">
    <source>
        <dbReference type="PROSITE-ProRule" id="PRU00335"/>
    </source>
</evidence>
<dbReference type="Gene3D" id="1.10.357.10">
    <property type="entry name" value="Tetracycline Repressor, domain 2"/>
    <property type="match status" value="1"/>
</dbReference>
<reference evidence="6 9" key="2">
    <citation type="submission" date="2020-08" db="EMBL/GenBank/DDBJ databases">
        <title>Sequencing the genomes of 1000 actinobacteria strains.</title>
        <authorList>
            <person name="Klenk H.-P."/>
        </authorList>
    </citation>
    <scope>NUCLEOTIDE SEQUENCE [LARGE SCALE GENOMIC DNA]</scope>
    <source>
        <strain evidence="6 9">DSM 15626</strain>
    </source>
</reference>
<name>A0A7Y4KWB0_9ACTN</name>
<dbReference type="InterPro" id="IPR001647">
    <property type="entry name" value="HTH_TetR"/>
</dbReference>